<comment type="caution">
    <text evidence="3">The sequence shown here is derived from an EMBL/GenBank/DDBJ whole genome shotgun (WGS) entry which is preliminary data.</text>
</comment>
<evidence type="ECO:0000313" key="4">
    <source>
        <dbReference type="Proteomes" id="UP000663828"/>
    </source>
</evidence>
<dbReference type="SUPFAM" id="SSF101898">
    <property type="entry name" value="NHL repeat"/>
    <property type="match status" value="1"/>
</dbReference>
<reference evidence="3" key="1">
    <citation type="submission" date="2021-02" db="EMBL/GenBank/DDBJ databases">
        <authorList>
            <person name="Nowell W R."/>
        </authorList>
    </citation>
    <scope>NUCLEOTIDE SEQUENCE</scope>
</reference>
<evidence type="ECO:0000313" key="3">
    <source>
        <dbReference type="EMBL" id="CAF1658307.1"/>
    </source>
</evidence>
<dbReference type="Gene3D" id="2.120.10.30">
    <property type="entry name" value="TolB, C-terminal domain"/>
    <property type="match status" value="1"/>
</dbReference>
<dbReference type="Pfam" id="PF01436">
    <property type="entry name" value="NHL"/>
    <property type="match status" value="1"/>
</dbReference>
<keyword evidence="2" id="KW-0472">Membrane</keyword>
<gene>
    <name evidence="3" type="ORF">XAT740_LOCUS56343</name>
</gene>
<evidence type="ECO:0000256" key="2">
    <source>
        <dbReference type="SAM" id="Phobius"/>
    </source>
</evidence>
<dbReference type="CDD" id="cd05819">
    <property type="entry name" value="NHL"/>
    <property type="match status" value="1"/>
</dbReference>
<dbReference type="AlphaFoldDB" id="A0A816FBG8"/>
<keyword evidence="4" id="KW-1185">Reference proteome</keyword>
<dbReference type="EMBL" id="CAJNOR010010997">
    <property type="protein sequence ID" value="CAF1658307.1"/>
    <property type="molecule type" value="Genomic_DNA"/>
</dbReference>
<protein>
    <submittedName>
        <fullName evidence="3">Uncharacterized protein</fullName>
    </submittedName>
</protein>
<feature type="transmembrane region" description="Helical" evidence="2">
    <location>
        <begin position="21"/>
        <end position="47"/>
    </location>
</feature>
<keyword evidence="2" id="KW-1133">Transmembrane helix</keyword>
<accession>A0A816FBG8</accession>
<dbReference type="Gene3D" id="2.60.120.260">
    <property type="entry name" value="Galactose-binding domain-like"/>
    <property type="match status" value="1"/>
</dbReference>
<sequence length="537" mass="57951">MSNEQHSIWPETSRPSHTRRITPVCLGLILGALLSGIIFATFLTLYLRKTVTTIETSTHFTNTTTASATTATTTIAIFNINLITNGDGETGVCSLANETASPPGWNVSGPISQIYYNNTFFGDQSSTMIPQNERGLCYIMGYQSAMTSMWQTINLTNQVDSGLLDSQTVKFNLSAWLGGINVQNDSAVIDLTFLDQNNQMVGSIARIGPVLAADRGNVSLFIPKQTSGFVPSGARSATVLVNITRYTGTNNNVSLSLTSVTVFEYANGPAGSSLFELNFPWCITIDSDKSMLITDMNSIRVLRVYPNQTSGVVVASSGTWLQPRRAVYDKNLVDLFVIDGHFCLMTQYHNGSLTPSTLFGSTCGASTTQFESAASFCMDLSDNFYIVDNFNHRIMPWNATSVVGILLAGETGVSGNDSLHLFNPQDITLDEDNGFYYVTDTFNHRILRYLLGSAVSTVVTDGNGAGIGANQLNEPCGIYLSKNTSTFYIADAANNRIVRWCLGQSAGMTIAGDCNGMADTASSLLNAPLTLTMDSSE</sequence>
<organism evidence="3 4">
    <name type="scientific">Adineta ricciae</name>
    <name type="common">Rotifer</name>
    <dbReference type="NCBI Taxonomy" id="249248"/>
    <lineage>
        <taxon>Eukaryota</taxon>
        <taxon>Metazoa</taxon>
        <taxon>Spiralia</taxon>
        <taxon>Gnathifera</taxon>
        <taxon>Rotifera</taxon>
        <taxon>Eurotatoria</taxon>
        <taxon>Bdelloidea</taxon>
        <taxon>Adinetida</taxon>
        <taxon>Adinetidae</taxon>
        <taxon>Adineta</taxon>
    </lineage>
</organism>
<evidence type="ECO:0000256" key="1">
    <source>
        <dbReference type="ARBA" id="ARBA00022737"/>
    </source>
</evidence>
<dbReference type="InterPro" id="IPR001258">
    <property type="entry name" value="NHL_repeat"/>
</dbReference>
<dbReference type="Proteomes" id="UP000663828">
    <property type="component" value="Unassembled WGS sequence"/>
</dbReference>
<dbReference type="InterPro" id="IPR011042">
    <property type="entry name" value="6-blade_b-propeller_TolB-like"/>
</dbReference>
<name>A0A816FBG8_ADIRI</name>
<proteinExistence type="predicted"/>
<keyword evidence="2" id="KW-0812">Transmembrane</keyword>
<keyword evidence="1" id="KW-0677">Repeat</keyword>